<reference evidence="1" key="1">
    <citation type="submission" date="2020-08" db="EMBL/GenBank/DDBJ databases">
        <title>Spodoptera exigua strain:BAW_Kor-Di-RS1 Genome sequencing and assembly.</title>
        <authorList>
            <person name="Kim J."/>
            <person name="Nam H.Y."/>
            <person name="Kwon M."/>
            <person name="Choi J.H."/>
            <person name="Cho S.R."/>
            <person name="Kim G.-H."/>
        </authorList>
    </citation>
    <scope>NUCLEOTIDE SEQUENCE</scope>
    <source>
        <strain evidence="1">BAW_Kor-Di-RS1</strain>
        <tissue evidence="1">Whole-body</tissue>
    </source>
</reference>
<dbReference type="Proteomes" id="UP000648187">
    <property type="component" value="Unassembled WGS sequence"/>
</dbReference>
<sequence>RWKETLRTPEARQLIKDAEKMISDESKRQTSKFNEEYMGMPGSFRKLTVD</sequence>
<dbReference type="EMBL" id="JACKWZ010000873">
    <property type="protein sequence ID" value="KAF9404823.1"/>
    <property type="molecule type" value="Genomic_DNA"/>
</dbReference>
<organism evidence="1 2">
    <name type="scientific">Spodoptera exigua</name>
    <name type="common">Beet armyworm</name>
    <name type="synonym">Noctua fulgens</name>
    <dbReference type="NCBI Taxonomy" id="7107"/>
    <lineage>
        <taxon>Eukaryota</taxon>
        <taxon>Metazoa</taxon>
        <taxon>Ecdysozoa</taxon>
        <taxon>Arthropoda</taxon>
        <taxon>Hexapoda</taxon>
        <taxon>Insecta</taxon>
        <taxon>Pterygota</taxon>
        <taxon>Neoptera</taxon>
        <taxon>Endopterygota</taxon>
        <taxon>Lepidoptera</taxon>
        <taxon>Glossata</taxon>
        <taxon>Ditrysia</taxon>
        <taxon>Noctuoidea</taxon>
        <taxon>Noctuidae</taxon>
        <taxon>Amphipyrinae</taxon>
        <taxon>Spodoptera</taxon>
    </lineage>
</organism>
<feature type="non-terminal residue" evidence="1">
    <location>
        <position position="1"/>
    </location>
</feature>
<gene>
    <name evidence="1" type="ORF">HW555_014147</name>
</gene>
<proteinExistence type="predicted"/>
<comment type="caution">
    <text evidence="1">The sequence shown here is derived from an EMBL/GenBank/DDBJ whole genome shotgun (WGS) entry which is preliminary data.</text>
</comment>
<dbReference type="AlphaFoldDB" id="A0A835L1S4"/>
<keyword evidence="2" id="KW-1185">Reference proteome</keyword>
<evidence type="ECO:0000313" key="1">
    <source>
        <dbReference type="EMBL" id="KAF9404823.1"/>
    </source>
</evidence>
<protein>
    <submittedName>
        <fullName evidence="1">Uncharacterized protein</fullName>
    </submittedName>
</protein>
<accession>A0A835L1S4</accession>
<name>A0A835L1S4_SPOEX</name>
<evidence type="ECO:0000313" key="2">
    <source>
        <dbReference type="Proteomes" id="UP000648187"/>
    </source>
</evidence>